<evidence type="ECO:0000256" key="6">
    <source>
        <dbReference type="RuleBase" id="RU000568"/>
    </source>
</evidence>
<dbReference type="Pfam" id="PF01632">
    <property type="entry name" value="Ribosomal_L35p"/>
    <property type="match status" value="1"/>
</dbReference>
<dbReference type="PANTHER" id="PTHR33343">
    <property type="entry name" value="54S RIBOSOMAL PROTEIN BL35M"/>
    <property type="match status" value="1"/>
</dbReference>
<dbReference type="KEGG" id="lgo:JCM16774_1426"/>
<organism evidence="7 8">
    <name type="scientific">Pseudoleptotrichia goodfellowii</name>
    <dbReference type="NCBI Taxonomy" id="157692"/>
    <lineage>
        <taxon>Bacteria</taxon>
        <taxon>Fusobacteriati</taxon>
        <taxon>Fusobacteriota</taxon>
        <taxon>Fusobacteriia</taxon>
        <taxon>Fusobacteriales</taxon>
        <taxon>Leptotrichiaceae</taxon>
        <taxon>Pseudoleptotrichia</taxon>
    </lineage>
</organism>
<dbReference type="Proteomes" id="UP000321606">
    <property type="component" value="Chromosome"/>
</dbReference>
<dbReference type="SUPFAM" id="SSF143034">
    <property type="entry name" value="L35p-like"/>
    <property type="match status" value="1"/>
</dbReference>
<accession>A0A510JBD3</accession>
<reference evidence="7 8" key="1">
    <citation type="submission" date="2019-07" db="EMBL/GenBank/DDBJ databases">
        <title>Complete Genome Sequence of Leptotrichia goodfellowii Strain JCM 16774.</title>
        <authorList>
            <person name="Watanabe S."/>
            <person name="Cui L."/>
        </authorList>
    </citation>
    <scope>NUCLEOTIDE SEQUENCE [LARGE SCALE GENOMIC DNA]</scope>
    <source>
        <strain evidence="7 8">JCM16774</strain>
    </source>
</reference>
<dbReference type="PRINTS" id="PR00064">
    <property type="entry name" value="RIBOSOMALL35"/>
</dbReference>
<name>A0A510JBD3_9FUSO</name>
<evidence type="ECO:0000256" key="3">
    <source>
        <dbReference type="ARBA" id="ARBA00023274"/>
    </source>
</evidence>
<protein>
    <recommendedName>
        <fullName evidence="4 5">Large ribosomal subunit protein bL35</fullName>
    </recommendedName>
</protein>
<dbReference type="HAMAP" id="MF_00514">
    <property type="entry name" value="Ribosomal_bL35"/>
    <property type="match status" value="1"/>
</dbReference>
<sequence length="68" mass="7648">MPKMKTHRGTKKRVKVTGSGKLVIKHSGKSHILTKKTHKRKKRLGQDAIVPKGAERRIKKLLAGQEGR</sequence>
<dbReference type="PANTHER" id="PTHR33343:SF1">
    <property type="entry name" value="LARGE RIBOSOMAL SUBUNIT PROTEIN BL35M"/>
    <property type="match status" value="1"/>
</dbReference>
<evidence type="ECO:0000256" key="2">
    <source>
        <dbReference type="ARBA" id="ARBA00022980"/>
    </source>
</evidence>
<dbReference type="OrthoDB" id="47476at2"/>
<dbReference type="STRING" id="714315.GCA_000516535_01434"/>
<evidence type="ECO:0000256" key="4">
    <source>
        <dbReference type="ARBA" id="ARBA00071664"/>
    </source>
</evidence>
<evidence type="ECO:0000313" key="7">
    <source>
        <dbReference type="EMBL" id="BBM36494.1"/>
    </source>
</evidence>
<comment type="similarity">
    <text evidence="1 5 6">Belongs to the bacterial ribosomal protein bL35 family.</text>
</comment>
<evidence type="ECO:0000256" key="1">
    <source>
        <dbReference type="ARBA" id="ARBA00006598"/>
    </source>
</evidence>
<dbReference type="AlphaFoldDB" id="A0A510JBD3"/>
<dbReference type="EMBL" id="AP019822">
    <property type="protein sequence ID" value="BBM36494.1"/>
    <property type="molecule type" value="Genomic_DNA"/>
</dbReference>
<dbReference type="InterPro" id="IPR001706">
    <property type="entry name" value="Ribosomal_bL35"/>
</dbReference>
<dbReference type="NCBIfam" id="TIGR00001">
    <property type="entry name" value="rpmI_bact"/>
    <property type="match status" value="1"/>
</dbReference>
<dbReference type="InterPro" id="IPR021137">
    <property type="entry name" value="Ribosomal_bL35-like"/>
</dbReference>
<evidence type="ECO:0000256" key="5">
    <source>
        <dbReference type="HAMAP-Rule" id="MF_00514"/>
    </source>
</evidence>
<dbReference type="Gene3D" id="4.10.410.60">
    <property type="match status" value="1"/>
</dbReference>
<dbReference type="InterPro" id="IPR037229">
    <property type="entry name" value="Ribosomal_bL35_sf"/>
</dbReference>
<dbReference type="RefSeq" id="WP_006806786.1">
    <property type="nucleotide sequence ID" value="NZ_AP019822.1"/>
</dbReference>
<dbReference type="GO" id="GO:0003735">
    <property type="term" value="F:structural constituent of ribosome"/>
    <property type="evidence" value="ECO:0007669"/>
    <property type="project" value="InterPro"/>
</dbReference>
<gene>
    <name evidence="5" type="primary">rpmI</name>
    <name evidence="7" type="ORF">JCM16774_1426</name>
</gene>
<keyword evidence="3 5" id="KW-0687">Ribonucleoprotein</keyword>
<dbReference type="FunFam" id="4.10.410.60:FF:000001">
    <property type="entry name" value="50S ribosomal protein L35"/>
    <property type="match status" value="1"/>
</dbReference>
<dbReference type="GO" id="GO:0022625">
    <property type="term" value="C:cytosolic large ribosomal subunit"/>
    <property type="evidence" value="ECO:0007669"/>
    <property type="project" value="TreeGrafter"/>
</dbReference>
<proteinExistence type="inferred from homology"/>
<evidence type="ECO:0000313" key="8">
    <source>
        <dbReference type="Proteomes" id="UP000321606"/>
    </source>
</evidence>
<keyword evidence="2 5" id="KW-0689">Ribosomal protein</keyword>
<dbReference type="GO" id="GO:0006412">
    <property type="term" value="P:translation"/>
    <property type="evidence" value="ECO:0007669"/>
    <property type="project" value="UniProtKB-UniRule"/>
</dbReference>